<dbReference type="AlphaFoldDB" id="A0A6B9FKQ0"/>
<name>A0A6B9FKQ0_9HYPH</name>
<gene>
    <name evidence="3" type="ORF">MMSR116_15780</name>
</gene>
<evidence type="ECO:0000313" key="4">
    <source>
        <dbReference type="Proteomes" id="UP000012488"/>
    </source>
</evidence>
<reference evidence="3 4" key="2">
    <citation type="journal article" date="2013" name="Genome Announc.">
        <title>Draft Genome Sequence of Methylobacterium mesophilicum Strain SR1.6/6, Isolated from Citrus sinensis.</title>
        <authorList>
            <person name="Marinho Almeida D."/>
            <person name="Dini-Andreote F."/>
            <person name="Camargo Neves A.A."/>
            <person name="Juca Ramos R.T."/>
            <person name="Andreote F.D."/>
            <person name="Carneiro A.R."/>
            <person name="Oliveira de Souza Lima A."/>
            <person name="Caracciolo Gomes de Sa P.H."/>
            <person name="Ribeiro Barbosa M.S."/>
            <person name="Araujo W.L."/>
            <person name="Silva A."/>
        </authorList>
    </citation>
    <scope>NUCLEOTIDE SEQUENCE [LARGE SCALE GENOMIC DNA]</scope>
    <source>
        <strain evidence="3 4">SR1.6/6</strain>
    </source>
</reference>
<feature type="coiled-coil region" evidence="1">
    <location>
        <begin position="92"/>
        <end position="131"/>
    </location>
</feature>
<dbReference type="OrthoDB" id="7981047at2"/>
<dbReference type="Proteomes" id="UP000012488">
    <property type="component" value="Chromosome"/>
</dbReference>
<reference evidence="3 4" key="1">
    <citation type="journal article" date="2012" name="Genet. Mol. Biol.">
        <title>Analysis of 16S rRNA and mxaF genes revealing insights into Methylobacterium niche-specific plant association.</title>
        <authorList>
            <person name="Dourado M.N."/>
            <person name="Andreote F.D."/>
            <person name="Dini-Andreote F."/>
            <person name="Conti R."/>
            <person name="Araujo J.M."/>
            <person name="Araujo W.L."/>
        </authorList>
    </citation>
    <scope>NUCLEOTIDE SEQUENCE [LARGE SCALE GENOMIC DNA]</scope>
    <source>
        <strain evidence="3 4">SR1.6/6</strain>
    </source>
</reference>
<dbReference type="RefSeq" id="WP_010682184.1">
    <property type="nucleotide sequence ID" value="NZ_CP043538.1"/>
</dbReference>
<dbReference type="KEGG" id="mmes:MMSR116_15780"/>
<sequence>MAREVFKVGTPPEVLSAWIAEAQAARYVGEIELPIVRRPKAEPPPPMDSLFDRLPVQRKGERQRPAPPPPGTPLHVVVSGIFEGALSPPSPLAVKRRERREERAAVAKAEAREAKAAAREAKAAAKAKAEEAPSTEPDAMERLVASGISNEYLAGLGALQDPDAPYKPRSIAFPVTLNRVGGRFQPQTSPRIWELHLSTPACADLPFVRKVEEVTGLKAQWISGALGQWHHAVDLATDVDWERLASSMEHTEEHMVDRAVGMHVVNGSLTVGNASRLLMAVGVQEPEHRVCPNLKPNPDGSLVTSLGGWEAVYAVEDRLIVPGIPKRNTYARVTDAGWRSVGNVPPTPDELKAARKAARC</sequence>
<evidence type="ECO:0000256" key="2">
    <source>
        <dbReference type="SAM" id="MobiDB-lite"/>
    </source>
</evidence>
<protein>
    <submittedName>
        <fullName evidence="3">Uncharacterized protein</fullName>
    </submittedName>
</protein>
<keyword evidence="1" id="KW-0175">Coiled coil</keyword>
<evidence type="ECO:0000256" key="1">
    <source>
        <dbReference type="SAM" id="Coils"/>
    </source>
</evidence>
<accession>A0A6B9FKQ0</accession>
<feature type="region of interest" description="Disordered" evidence="2">
    <location>
        <begin position="37"/>
        <end position="72"/>
    </location>
</feature>
<proteinExistence type="predicted"/>
<dbReference type="EMBL" id="CP043538">
    <property type="protein sequence ID" value="QGY03181.1"/>
    <property type="molecule type" value="Genomic_DNA"/>
</dbReference>
<organism evidence="3 4">
    <name type="scientific">Methylobacterium mesophilicum SR1.6/6</name>
    <dbReference type="NCBI Taxonomy" id="908290"/>
    <lineage>
        <taxon>Bacteria</taxon>
        <taxon>Pseudomonadati</taxon>
        <taxon>Pseudomonadota</taxon>
        <taxon>Alphaproteobacteria</taxon>
        <taxon>Hyphomicrobiales</taxon>
        <taxon>Methylobacteriaceae</taxon>
        <taxon>Methylobacterium</taxon>
    </lineage>
</organism>
<evidence type="ECO:0000313" key="3">
    <source>
        <dbReference type="EMBL" id="QGY03181.1"/>
    </source>
</evidence>